<feature type="signal peptide" evidence="3">
    <location>
        <begin position="1"/>
        <end position="20"/>
    </location>
</feature>
<keyword evidence="2" id="KW-1015">Disulfide bond</keyword>
<gene>
    <name evidence="5" type="ORF">OI18_19975</name>
</gene>
<dbReference type="PROSITE" id="PS50093">
    <property type="entry name" value="PKD"/>
    <property type="match status" value="3"/>
</dbReference>
<dbReference type="InterPro" id="IPR000601">
    <property type="entry name" value="PKD_dom"/>
</dbReference>
<evidence type="ECO:0000259" key="4">
    <source>
        <dbReference type="PROSITE" id="PS50093"/>
    </source>
</evidence>
<feature type="domain" description="PKD" evidence="4">
    <location>
        <begin position="119"/>
        <end position="187"/>
    </location>
</feature>
<accession>A0A0C1IRF5</accession>
<dbReference type="SMART" id="SM00089">
    <property type="entry name" value="PKD"/>
    <property type="match status" value="3"/>
</dbReference>
<keyword evidence="1 3" id="KW-0732">Signal</keyword>
<dbReference type="SMART" id="SM00560">
    <property type="entry name" value="LamGL"/>
    <property type="match status" value="1"/>
</dbReference>
<dbReference type="CDD" id="cd00146">
    <property type="entry name" value="PKD"/>
    <property type="match status" value="3"/>
</dbReference>
<evidence type="ECO:0000256" key="1">
    <source>
        <dbReference type="ARBA" id="ARBA00022729"/>
    </source>
</evidence>
<dbReference type="SUPFAM" id="SSF49299">
    <property type="entry name" value="PKD domain"/>
    <property type="match status" value="3"/>
</dbReference>
<feature type="domain" description="PKD" evidence="4">
    <location>
        <begin position="46"/>
        <end position="119"/>
    </location>
</feature>
<proteinExistence type="predicted"/>
<evidence type="ECO:0000313" key="6">
    <source>
        <dbReference type="Proteomes" id="UP000031408"/>
    </source>
</evidence>
<dbReference type="InterPro" id="IPR035986">
    <property type="entry name" value="PKD_dom_sf"/>
</dbReference>
<feature type="chain" id="PRO_5002134270" description="PKD domain-containing protein" evidence="3">
    <location>
        <begin position="21"/>
        <end position="506"/>
    </location>
</feature>
<comment type="caution">
    <text evidence="5">The sequence shown here is derived from an EMBL/GenBank/DDBJ whole genome shotgun (WGS) entry which is preliminary data.</text>
</comment>
<dbReference type="InterPro" id="IPR022409">
    <property type="entry name" value="PKD/Chitinase_dom"/>
</dbReference>
<evidence type="ECO:0000256" key="2">
    <source>
        <dbReference type="ARBA" id="ARBA00023157"/>
    </source>
</evidence>
<dbReference type="Gene3D" id="2.60.120.200">
    <property type="match status" value="1"/>
</dbReference>
<dbReference type="GO" id="GO:0004553">
    <property type="term" value="F:hydrolase activity, hydrolyzing O-glycosyl compounds"/>
    <property type="evidence" value="ECO:0007669"/>
    <property type="project" value="UniProtKB-ARBA"/>
</dbReference>
<dbReference type="PROSITE" id="PS51257">
    <property type="entry name" value="PROKAR_LIPOPROTEIN"/>
    <property type="match status" value="1"/>
</dbReference>
<reference evidence="5 6" key="1">
    <citation type="submission" date="2014-11" db="EMBL/GenBank/DDBJ databases">
        <title>Genome sequence of Flavihumibacter solisilvae 3-3.</title>
        <authorList>
            <person name="Zhou G."/>
            <person name="Li M."/>
            <person name="Wang G."/>
        </authorList>
    </citation>
    <scope>NUCLEOTIDE SEQUENCE [LARGE SCALE GENOMIC DNA]</scope>
    <source>
        <strain evidence="5 6">3-3</strain>
    </source>
</reference>
<dbReference type="EMBL" id="JSVC01000024">
    <property type="protein sequence ID" value="KIC93029.1"/>
    <property type="molecule type" value="Genomic_DNA"/>
</dbReference>
<sequence>MFAMKWNLIPVLLLFTGIVASCNRDKDDAASTIIKPVFESDRQEISAGDSIVFKDLSDGYVTKWNWTFAGGTPASSNLSKPTVTYSTPGIYEVTLELSNAANQVVISKKDYIRVDFNQVQADFNASIQAAYIGDQVVFRDSTSGGPVNWQWEFVPVSGGTTLTSTEQNPSLSFTDTGYYQVSLTASNPSYSNKKTKSNFIRIIDPNAVSADFSSEEKATYEGGSIQFTDKSLGNVSSWEWNIEGPVNLTSNEKNPVIQFTTRGRYKVSLKASNPNASTTKTVDNYIMVIPGAGLAAYFPFNGNIRDVGPNSVPSNSVGAGIGFTNADRFSQAGNTGTFNGATGVIVDDHNAMNFGTENFSIACWVKTGNAGRMMIWQESGKNGTGDNQAWLRMGDNATDRRLRFTVEDVSGSSIINMGASAFLADNQWHHVVAVRNGMVTAVYVDGVEVANRTTTNLKSVSNSQGFKIGIQEGAASNSSFFDGEIDDVIIYRKALSVSEIQALFNL</sequence>
<keyword evidence="6" id="KW-1185">Reference proteome</keyword>
<dbReference type="STRING" id="1349421.OI18_19975"/>
<dbReference type="Proteomes" id="UP000031408">
    <property type="component" value="Unassembled WGS sequence"/>
</dbReference>
<dbReference type="InterPro" id="IPR013783">
    <property type="entry name" value="Ig-like_fold"/>
</dbReference>
<dbReference type="Pfam" id="PF13385">
    <property type="entry name" value="Laminin_G_3"/>
    <property type="match status" value="1"/>
</dbReference>
<dbReference type="GO" id="GO:0005975">
    <property type="term" value="P:carbohydrate metabolic process"/>
    <property type="evidence" value="ECO:0007669"/>
    <property type="project" value="UniProtKB-ARBA"/>
</dbReference>
<organism evidence="5 6">
    <name type="scientific">Flavihumibacter solisilvae</name>
    <dbReference type="NCBI Taxonomy" id="1349421"/>
    <lineage>
        <taxon>Bacteria</taxon>
        <taxon>Pseudomonadati</taxon>
        <taxon>Bacteroidota</taxon>
        <taxon>Chitinophagia</taxon>
        <taxon>Chitinophagales</taxon>
        <taxon>Chitinophagaceae</taxon>
        <taxon>Flavihumibacter</taxon>
    </lineage>
</organism>
<evidence type="ECO:0000313" key="5">
    <source>
        <dbReference type="EMBL" id="KIC93029.1"/>
    </source>
</evidence>
<name>A0A0C1IRF5_9BACT</name>
<evidence type="ECO:0000256" key="3">
    <source>
        <dbReference type="SAM" id="SignalP"/>
    </source>
</evidence>
<dbReference type="SUPFAM" id="SSF49899">
    <property type="entry name" value="Concanavalin A-like lectins/glucanases"/>
    <property type="match status" value="1"/>
</dbReference>
<dbReference type="InterPro" id="IPR013320">
    <property type="entry name" value="ConA-like_dom_sf"/>
</dbReference>
<protein>
    <recommendedName>
        <fullName evidence="4">PKD domain-containing protein</fullName>
    </recommendedName>
</protein>
<dbReference type="InterPro" id="IPR006558">
    <property type="entry name" value="LamG-like"/>
</dbReference>
<dbReference type="AlphaFoldDB" id="A0A0C1IRF5"/>
<feature type="domain" description="PKD" evidence="4">
    <location>
        <begin position="224"/>
        <end position="293"/>
    </location>
</feature>
<dbReference type="Gene3D" id="2.60.40.10">
    <property type="entry name" value="Immunoglobulins"/>
    <property type="match status" value="3"/>
</dbReference>
<dbReference type="Pfam" id="PF00801">
    <property type="entry name" value="PKD"/>
    <property type="match status" value="2"/>
</dbReference>